<protein>
    <submittedName>
        <fullName evidence="1">Uncharacterized protein</fullName>
    </submittedName>
</protein>
<evidence type="ECO:0000313" key="1">
    <source>
        <dbReference type="EMBL" id="GLQ25064.1"/>
    </source>
</evidence>
<name>A0ABQ5VEH1_9PROT</name>
<gene>
    <name evidence="1" type="ORF">GCM10007853_29380</name>
</gene>
<proteinExistence type="predicted"/>
<keyword evidence="2" id="KW-1185">Reference proteome</keyword>
<reference evidence="1" key="1">
    <citation type="journal article" date="2014" name="Int. J. Syst. Evol. Microbiol.">
        <title>Complete genome of a new Firmicutes species belonging to the dominant human colonic microbiota ('Ruminococcus bicirculans') reveals two chromosomes and a selective capacity to utilize plant glucans.</title>
        <authorList>
            <consortium name="NISC Comparative Sequencing Program"/>
            <person name="Wegmann U."/>
            <person name="Louis P."/>
            <person name="Goesmann A."/>
            <person name="Henrissat B."/>
            <person name="Duncan S.H."/>
            <person name="Flint H.J."/>
        </authorList>
    </citation>
    <scope>NUCLEOTIDE SEQUENCE</scope>
    <source>
        <strain evidence="1">NBRC 108219</strain>
    </source>
</reference>
<sequence>MAAPVMAKMAVMPIDAMIATFPPSEVVKSRAMREDGFPPICLTNRLKPVMWPDVLVGVCPS</sequence>
<dbReference type="EMBL" id="BSNK01000002">
    <property type="protein sequence ID" value="GLQ25064.1"/>
    <property type="molecule type" value="Genomic_DNA"/>
</dbReference>
<reference evidence="1" key="2">
    <citation type="submission" date="2023-01" db="EMBL/GenBank/DDBJ databases">
        <title>Draft genome sequence of Algimonas ampicilliniresistens strain NBRC 108219.</title>
        <authorList>
            <person name="Sun Q."/>
            <person name="Mori K."/>
        </authorList>
    </citation>
    <scope>NUCLEOTIDE SEQUENCE</scope>
    <source>
        <strain evidence="1">NBRC 108219</strain>
    </source>
</reference>
<accession>A0ABQ5VEH1</accession>
<comment type="caution">
    <text evidence="1">The sequence shown here is derived from an EMBL/GenBank/DDBJ whole genome shotgun (WGS) entry which is preliminary data.</text>
</comment>
<dbReference type="Proteomes" id="UP001161391">
    <property type="component" value="Unassembled WGS sequence"/>
</dbReference>
<organism evidence="1 2">
    <name type="scientific">Algimonas ampicilliniresistens</name>
    <dbReference type="NCBI Taxonomy" id="1298735"/>
    <lineage>
        <taxon>Bacteria</taxon>
        <taxon>Pseudomonadati</taxon>
        <taxon>Pseudomonadota</taxon>
        <taxon>Alphaproteobacteria</taxon>
        <taxon>Maricaulales</taxon>
        <taxon>Robiginitomaculaceae</taxon>
        <taxon>Algimonas</taxon>
    </lineage>
</organism>
<evidence type="ECO:0000313" key="2">
    <source>
        <dbReference type="Proteomes" id="UP001161391"/>
    </source>
</evidence>